<proteinExistence type="predicted"/>
<feature type="compositionally biased region" description="Basic residues" evidence="1">
    <location>
        <begin position="302"/>
        <end position="311"/>
    </location>
</feature>
<evidence type="ECO:0000256" key="1">
    <source>
        <dbReference type="SAM" id="MobiDB-lite"/>
    </source>
</evidence>
<accession>A0AA39IA29</accession>
<feature type="region of interest" description="Disordered" evidence="1">
    <location>
        <begin position="250"/>
        <end position="312"/>
    </location>
</feature>
<dbReference type="EMBL" id="JAUCMV010000002">
    <property type="protein sequence ID" value="KAK0420610.1"/>
    <property type="molecule type" value="Genomic_DNA"/>
</dbReference>
<keyword evidence="4" id="KW-1185">Reference proteome</keyword>
<evidence type="ECO:0000256" key="2">
    <source>
        <dbReference type="SAM" id="SignalP"/>
    </source>
</evidence>
<evidence type="ECO:0000313" key="3">
    <source>
        <dbReference type="EMBL" id="KAK0420610.1"/>
    </source>
</evidence>
<keyword evidence="2" id="KW-0732">Signal</keyword>
<comment type="caution">
    <text evidence="3">The sequence shown here is derived from an EMBL/GenBank/DDBJ whole genome shotgun (WGS) entry which is preliminary data.</text>
</comment>
<feature type="compositionally biased region" description="Low complexity" evidence="1">
    <location>
        <begin position="289"/>
        <end position="301"/>
    </location>
</feature>
<gene>
    <name evidence="3" type="ORF">QR680_014790</name>
</gene>
<dbReference type="AlphaFoldDB" id="A0AA39IA29"/>
<organism evidence="3 4">
    <name type="scientific">Steinernema hermaphroditum</name>
    <dbReference type="NCBI Taxonomy" id="289476"/>
    <lineage>
        <taxon>Eukaryota</taxon>
        <taxon>Metazoa</taxon>
        <taxon>Ecdysozoa</taxon>
        <taxon>Nematoda</taxon>
        <taxon>Chromadorea</taxon>
        <taxon>Rhabditida</taxon>
        <taxon>Tylenchina</taxon>
        <taxon>Panagrolaimomorpha</taxon>
        <taxon>Strongyloidoidea</taxon>
        <taxon>Steinernematidae</taxon>
        <taxon>Steinernema</taxon>
    </lineage>
</organism>
<feature type="chain" id="PRO_5041369108" evidence="2">
    <location>
        <begin position="18"/>
        <end position="473"/>
    </location>
</feature>
<protein>
    <submittedName>
        <fullName evidence="3">Uncharacterized protein</fullName>
    </submittedName>
</protein>
<evidence type="ECO:0000313" key="4">
    <source>
        <dbReference type="Proteomes" id="UP001175271"/>
    </source>
</evidence>
<reference evidence="3" key="1">
    <citation type="submission" date="2023-06" db="EMBL/GenBank/DDBJ databases">
        <title>Genomic analysis of the entomopathogenic nematode Steinernema hermaphroditum.</title>
        <authorList>
            <person name="Schwarz E.M."/>
            <person name="Heppert J.K."/>
            <person name="Baniya A."/>
            <person name="Schwartz H.T."/>
            <person name="Tan C.-H."/>
            <person name="Antoshechkin I."/>
            <person name="Sternberg P.W."/>
            <person name="Goodrich-Blair H."/>
            <person name="Dillman A.R."/>
        </authorList>
    </citation>
    <scope>NUCLEOTIDE SEQUENCE</scope>
    <source>
        <strain evidence="3">PS9179</strain>
        <tissue evidence="3">Whole animal</tissue>
    </source>
</reference>
<sequence length="473" mass="54415">MSPSTAMLIFTLLHTSAVNNDRRSEDAEDVGMHDICSKFTPRKEIRELSSAQVNELVDAFQKFDGHLNYTTIGESLDTVLFSANLSFSFPYWDFRFESLNPFESAFLSSMEKSRLSTLNTLWLSKLLFDYNRRNEAETLLDTDLRDLKKRAQQWIRVLQFGNIWQAMVDVMVEELISTNGTESYDLRSAWLYQDRASNYCFGKAKIGSKCSSSEMCYRGTCVKGYCRLFDDDSLVVTTTAMTQVENRTVAKGQKKARSGNSTSVLRASADNETVKDANDHIASSTEALSSTTQVPPSTTPKKPSKHRHSSHGHIIQWNESVSFPIVYISVTVIEGKLRSKKRTQNRADNYTIHSVGRGNPEGYDHVLEGRPMVNETNALIRVLNPENILPFVEFRVDVFNKRGERCRQRCLSTRRRGYYRRCKRESVRLTMYEAYSDPVQWYKSEVETISQQWVGRGYYKKRKLDYLLFKCNP</sequence>
<dbReference type="Proteomes" id="UP001175271">
    <property type="component" value="Unassembled WGS sequence"/>
</dbReference>
<feature type="signal peptide" evidence="2">
    <location>
        <begin position="1"/>
        <end position="17"/>
    </location>
</feature>
<name>A0AA39IA29_9BILA</name>